<dbReference type="Gene3D" id="1.10.10.10">
    <property type="entry name" value="Winged helix-like DNA-binding domain superfamily/Winged helix DNA-binding domain"/>
    <property type="match status" value="1"/>
</dbReference>
<evidence type="ECO:0000256" key="2">
    <source>
        <dbReference type="ARBA" id="ARBA00022741"/>
    </source>
</evidence>
<keyword evidence="6" id="KW-0805">Transcription regulation</keyword>
<dbReference type="InterPro" id="IPR030855">
    <property type="entry name" value="Bifunct_BirA"/>
</dbReference>
<evidence type="ECO:0000313" key="9">
    <source>
        <dbReference type="Proteomes" id="UP000183994"/>
    </source>
</evidence>
<gene>
    <name evidence="6" type="primary">birA</name>
    <name evidence="8" type="ORF">SAMN02745216_03566</name>
</gene>
<dbReference type="InterPro" id="IPR013196">
    <property type="entry name" value="HTH_11"/>
</dbReference>
<dbReference type="STRING" id="1121393.SAMN02745216_03566"/>
<keyword evidence="9" id="KW-1185">Reference proteome</keyword>
<dbReference type="Pfam" id="PF03099">
    <property type="entry name" value="BPL_LplA_LipB"/>
    <property type="match status" value="1"/>
</dbReference>
<dbReference type="EC" id="6.3.4.15" evidence="6"/>
<comment type="catalytic activity">
    <reaction evidence="5 6">
        <text>biotin + L-lysyl-[protein] + ATP = N(6)-biotinyl-L-lysyl-[protein] + AMP + diphosphate + H(+)</text>
        <dbReference type="Rhea" id="RHEA:11756"/>
        <dbReference type="Rhea" id="RHEA-COMP:9752"/>
        <dbReference type="Rhea" id="RHEA-COMP:10505"/>
        <dbReference type="ChEBI" id="CHEBI:15378"/>
        <dbReference type="ChEBI" id="CHEBI:29969"/>
        <dbReference type="ChEBI" id="CHEBI:30616"/>
        <dbReference type="ChEBI" id="CHEBI:33019"/>
        <dbReference type="ChEBI" id="CHEBI:57586"/>
        <dbReference type="ChEBI" id="CHEBI:83144"/>
        <dbReference type="ChEBI" id="CHEBI:456215"/>
        <dbReference type="EC" id="6.3.4.15"/>
    </reaction>
</comment>
<name>A0A1M6T1H1_9BACT</name>
<dbReference type="InterPro" id="IPR004143">
    <property type="entry name" value="BPL_LPL_catalytic"/>
</dbReference>
<dbReference type="InterPro" id="IPR008988">
    <property type="entry name" value="Transcriptional_repressor_C"/>
</dbReference>
<evidence type="ECO:0000259" key="7">
    <source>
        <dbReference type="PROSITE" id="PS51733"/>
    </source>
</evidence>
<keyword evidence="6" id="KW-0804">Transcription</keyword>
<keyword evidence="2 6" id="KW-0547">Nucleotide-binding</keyword>
<dbReference type="PANTHER" id="PTHR12835:SF5">
    <property type="entry name" value="BIOTIN--PROTEIN LIGASE"/>
    <property type="match status" value="1"/>
</dbReference>
<evidence type="ECO:0000256" key="3">
    <source>
        <dbReference type="ARBA" id="ARBA00022840"/>
    </source>
</evidence>
<dbReference type="HAMAP" id="MF_00978">
    <property type="entry name" value="Bifunct_BirA"/>
    <property type="match status" value="1"/>
</dbReference>
<dbReference type="GO" id="GO:0006355">
    <property type="term" value="P:regulation of DNA-templated transcription"/>
    <property type="evidence" value="ECO:0007669"/>
    <property type="project" value="UniProtKB-UniRule"/>
</dbReference>
<dbReference type="GO" id="GO:0004077">
    <property type="term" value="F:biotin--[biotin carboxyl-carrier protein] ligase activity"/>
    <property type="evidence" value="ECO:0007669"/>
    <property type="project" value="UniProtKB-UniRule"/>
</dbReference>
<dbReference type="GO" id="GO:0005737">
    <property type="term" value="C:cytoplasm"/>
    <property type="evidence" value="ECO:0007669"/>
    <property type="project" value="TreeGrafter"/>
</dbReference>
<comment type="function">
    <text evidence="6">Acts both as a biotin--[acetyl-CoA-carboxylase] ligase and a repressor.</text>
</comment>
<dbReference type="PANTHER" id="PTHR12835">
    <property type="entry name" value="BIOTIN PROTEIN LIGASE"/>
    <property type="match status" value="1"/>
</dbReference>
<comment type="caution">
    <text evidence="6">Lacks conserved residue(s) required for the propagation of feature annotation.</text>
</comment>
<dbReference type="InterPro" id="IPR003142">
    <property type="entry name" value="BPL_C"/>
</dbReference>
<dbReference type="SUPFAM" id="SSF46785">
    <property type="entry name" value="Winged helix' DNA-binding domain"/>
    <property type="match status" value="1"/>
</dbReference>
<keyword evidence="6" id="KW-0678">Repressor</keyword>
<feature type="binding site" evidence="6">
    <location>
        <position position="197"/>
    </location>
    <ligand>
        <name>biotin</name>
        <dbReference type="ChEBI" id="CHEBI:57586"/>
    </ligand>
</feature>
<dbReference type="Pfam" id="PF08279">
    <property type="entry name" value="HTH_11"/>
    <property type="match status" value="1"/>
</dbReference>
<accession>A0A1M6T1H1</accession>
<proteinExistence type="inferred from homology"/>
<dbReference type="InterPro" id="IPR004408">
    <property type="entry name" value="Biotin_CoA_COase_ligase"/>
</dbReference>
<dbReference type="SUPFAM" id="SSF50037">
    <property type="entry name" value="C-terminal domain of transcriptional repressors"/>
    <property type="match status" value="1"/>
</dbReference>
<dbReference type="CDD" id="cd16442">
    <property type="entry name" value="BPL"/>
    <property type="match status" value="1"/>
</dbReference>
<dbReference type="Gene3D" id="3.30.930.10">
    <property type="entry name" value="Bira Bifunctional Protein, Domain 2"/>
    <property type="match status" value="1"/>
</dbReference>
<dbReference type="InterPro" id="IPR036390">
    <property type="entry name" value="WH_DNA-bd_sf"/>
</dbReference>
<feature type="binding site" evidence="6">
    <location>
        <position position="127"/>
    </location>
    <ligand>
        <name>biotin</name>
        <dbReference type="ChEBI" id="CHEBI:57586"/>
    </ligand>
</feature>
<protein>
    <recommendedName>
        <fullName evidence="6">Bifunctional ligase/repressor BirA</fullName>
    </recommendedName>
    <alternativeName>
        <fullName evidence="6">Biotin--[acetyl-CoA-carboxylase] ligase</fullName>
        <ecNumber evidence="6">6.3.4.15</ecNumber>
    </alternativeName>
    <alternativeName>
        <fullName evidence="6">Biotin--protein ligase</fullName>
    </alternativeName>
    <alternativeName>
        <fullName evidence="6">Biotin-[acetyl-CoA carboxylase] synthetase</fullName>
    </alternativeName>
</protein>
<dbReference type="Pfam" id="PF02237">
    <property type="entry name" value="BPL_C"/>
    <property type="match status" value="1"/>
</dbReference>
<dbReference type="AlphaFoldDB" id="A0A1M6T1H1"/>
<feature type="binding site" evidence="6">
    <location>
        <begin position="131"/>
        <end position="133"/>
    </location>
    <ligand>
        <name>biotin</name>
        <dbReference type="ChEBI" id="CHEBI:57586"/>
    </ligand>
</feature>
<organism evidence="8 9">
    <name type="scientific">Desulfatibacillum alkenivorans DSM 16219</name>
    <dbReference type="NCBI Taxonomy" id="1121393"/>
    <lineage>
        <taxon>Bacteria</taxon>
        <taxon>Pseudomonadati</taxon>
        <taxon>Thermodesulfobacteriota</taxon>
        <taxon>Desulfobacteria</taxon>
        <taxon>Desulfobacterales</taxon>
        <taxon>Desulfatibacillaceae</taxon>
        <taxon>Desulfatibacillum</taxon>
    </lineage>
</organism>
<dbReference type="InterPro" id="IPR036388">
    <property type="entry name" value="WH-like_DNA-bd_sf"/>
</dbReference>
<comment type="similarity">
    <text evidence="6">Belongs to the biotin--protein ligase family.</text>
</comment>
<keyword evidence="1 6" id="KW-0436">Ligase</keyword>
<evidence type="ECO:0000256" key="4">
    <source>
        <dbReference type="ARBA" id="ARBA00023267"/>
    </source>
</evidence>
<keyword evidence="3 6" id="KW-0067">ATP-binding</keyword>
<evidence type="ECO:0000256" key="5">
    <source>
        <dbReference type="ARBA" id="ARBA00047846"/>
    </source>
</evidence>
<dbReference type="GO" id="GO:0003677">
    <property type="term" value="F:DNA binding"/>
    <property type="evidence" value="ECO:0007669"/>
    <property type="project" value="UniProtKB-UniRule"/>
</dbReference>
<dbReference type="Proteomes" id="UP000183994">
    <property type="component" value="Unassembled WGS sequence"/>
</dbReference>
<keyword evidence="4 6" id="KW-0092">Biotin</keyword>
<dbReference type="PROSITE" id="PS51733">
    <property type="entry name" value="BPL_LPL_CATALYTIC"/>
    <property type="match status" value="1"/>
</dbReference>
<dbReference type="NCBIfam" id="TIGR00121">
    <property type="entry name" value="birA_ligase"/>
    <property type="match status" value="1"/>
</dbReference>
<sequence length="333" mass="37277">MVNEKAPPHDKRPLQPYTRIFMKAKIIGLLKEATTPLSGEKISQDLGVSRVSVHKHINGLRERGYSITAGSTGYTLEDEGDFLYPWEFGEREPLIHFYEEATSTMTIARDLAESGCPHMTTVVAQRQTKGRGRLNRVWDSQDGGLYFTVILRPSFPINQVYKVLFTASVSLAQVVRNLTGINATVKWPNDILVGEKKLNGMLSEMATQDEFVQYVNLGIGVNVNNNPSKAEPNAVSIRDLLGREFPRRKILTGFLDNMEERLENKGEDVIAQWKQYTSTIGRPVRIQTTREVLEGRAVDVNSQGSLIVELADGALEEVFHGDCFYQSGEAQES</sequence>
<feature type="DNA-binding region" description="H-T-H motif" evidence="6">
    <location>
        <begin position="39"/>
        <end position="58"/>
    </location>
</feature>
<dbReference type="EMBL" id="FQZU01000026">
    <property type="protein sequence ID" value="SHK50769.1"/>
    <property type="molecule type" value="Genomic_DNA"/>
</dbReference>
<evidence type="ECO:0000313" key="8">
    <source>
        <dbReference type="EMBL" id="SHK50769.1"/>
    </source>
</evidence>
<dbReference type="SUPFAM" id="SSF55681">
    <property type="entry name" value="Class II aaRS and biotin synthetases"/>
    <property type="match status" value="1"/>
</dbReference>
<dbReference type="Gene3D" id="2.30.30.100">
    <property type="match status" value="1"/>
</dbReference>
<feature type="domain" description="BPL/LPL catalytic" evidence="7">
    <location>
        <begin position="77"/>
        <end position="266"/>
    </location>
</feature>
<dbReference type="InterPro" id="IPR045864">
    <property type="entry name" value="aa-tRNA-synth_II/BPL/LPL"/>
</dbReference>
<keyword evidence="6" id="KW-0238">DNA-binding</keyword>
<reference evidence="9" key="1">
    <citation type="submission" date="2016-11" db="EMBL/GenBank/DDBJ databases">
        <authorList>
            <person name="Varghese N."/>
            <person name="Submissions S."/>
        </authorList>
    </citation>
    <scope>NUCLEOTIDE SEQUENCE [LARGE SCALE GENOMIC DNA]</scope>
    <source>
        <strain evidence="9">DSM 16219</strain>
    </source>
</reference>
<evidence type="ECO:0000256" key="1">
    <source>
        <dbReference type="ARBA" id="ARBA00022598"/>
    </source>
</evidence>
<dbReference type="GO" id="GO:0005524">
    <property type="term" value="F:ATP binding"/>
    <property type="evidence" value="ECO:0007669"/>
    <property type="project" value="UniProtKB-UniRule"/>
</dbReference>
<evidence type="ECO:0000256" key="6">
    <source>
        <dbReference type="HAMAP-Rule" id="MF_00978"/>
    </source>
</evidence>